<feature type="compositionally biased region" description="Acidic residues" evidence="1">
    <location>
        <begin position="177"/>
        <end position="198"/>
    </location>
</feature>
<name>A0ABN8ZP81_RANTA</name>
<dbReference type="Proteomes" id="UP001176941">
    <property type="component" value="Chromosome 34"/>
</dbReference>
<protein>
    <submittedName>
        <fullName evidence="2">Uncharacterized protein</fullName>
    </submittedName>
</protein>
<feature type="compositionally biased region" description="Basic and acidic residues" evidence="1">
    <location>
        <begin position="15"/>
        <end position="24"/>
    </location>
</feature>
<feature type="region of interest" description="Disordered" evidence="1">
    <location>
        <begin position="371"/>
        <end position="504"/>
    </location>
</feature>
<reference evidence="2" key="1">
    <citation type="submission" date="2023-04" db="EMBL/GenBank/DDBJ databases">
        <authorList>
            <consortium name="ELIXIR-Norway"/>
        </authorList>
    </citation>
    <scope>NUCLEOTIDE SEQUENCE [LARGE SCALE GENOMIC DNA]</scope>
</reference>
<sequence>MLKEAGKNTAPRPLTEPRDLDSRRSARPNGRSALHAPRGCTQNPQKSRRVGIWLRSQETLQVAPGSREPQRPTHNLAKTCATVTGDVSAETLLRRAETALGGAPLVSSPPPHLQPASGRPPAPGPLAPRAAVSSRPPPADWGGRRARRGGPSPSGRGGSSQQQQPRRPLTWKVTAEKEEEEEDGEKEEEEEGEEEGEETPLVPLFSLPRRPLLAKAERVWWGVSGSISLRTEGGRVRREGSDPDRLPRLLFPFIYFSDTVRRWARGRGHRARAGAARPGPQPSACGSRSGRLPSRSVDAPAAFPEVTHQGALGAPSSGNAARPAGVFKSAGAAARGAAAGFLVGRAGTWGERPPPACPSPFLGRDATEIARSSGRAGPGGGGIPGEQAPERWASSPARRHPGGHRGSLEPLACPCGLVYTLEGEAPGRPRRPESRERPSGWADAPSVSSGWSSDPAETARRSSWAPERPSGAGCPGAAGPSRPPHPAAAPPPCPGRSKQETRKI</sequence>
<feature type="region of interest" description="Disordered" evidence="1">
    <location>
        <begin position="1"/>
        <end position="48"/>
    </location>
</feature>
<proteinExistence type="predicted"/>
<gene>
    <name evidence="2" type="ORF">MRATA1EN1_LOCUS22556</name>
</gene>
<keyword evidence="3" id="KW-1185">Reference proteome</keyword>
<feature type="compositionally biased region" description="Pro residues" evidence="1">
    <location>
        <begin position="107"/>
        <end position="126"/>
    </location>
</feature>
<feature type="compositionally biased region" description="Basic and acidic residues" evidence="1">
    <location>
        <begin position="425"/>
        <end position="438"/>
    </location>
</feature>
<evidence type="ECO:0000313" key="3">
    <source>
        <dbReference type="Proteomes" id="UP001176941"/>
    </source>
</evidence>
<dbReference type="EMBL" id="OX460345">
    <property type="protein sequence ID" value="CAI9173594.1"/>
    <property type="molecule type" value="Genomic_DNA"/>
</dbReference>
<accession>A0ABN8ZP81</accession>
<feature type="region of interest" description="Disordered" evidence="1">
    <location>
        <begin position="100"/>
        <end position="203"/>
    </location>
</feature>
<evidence type="ECO:0000256" key="1">
    <source>
        <dbReference type="SAM" id="MobiDB-lite"/>
    </source>
</evidence>
<organism evidence="2 3">
    <name type="scientific">Rangifer tarandus platyrhynchus</name>
    <name type="common">Svalbard reindeer</name>
    <dbReference type="NCBI Taxonomy" id="3082113"/>
    <lineage>
        <taxon>Eukaryota</taxon>
        <taxon>Metazoa</taxon>
        <taxon>Chordata</taxon>
        <taxon>Craniata</taxon>
        <taxon>Vertebrata</taxon>
        <taxon>Euteleostomi</taxon>
        <taxon>Mammalia</taxon>
        <taxon>Eutheria</taxon>
        <taxon>Laurasiatheria</taxon>
        <taxon>Artiodactyla</taxon>
        <taxon>Ruminantia</taxon>
        <taxon>Pecora</taxon>
        <taxon>Cervidae</taxon>
        <taxon>Odocoileinae</taxon>
        <taxon>Rangifer</taxon>
    </lineage>
</organism>
<evidence type="ECO:0000313" key="2">
    <source>
        <dbReference type="EMBL" id="CAI9173594.1"/>
    </source>
</evidence>
<feature type="compositionally biased region" description="Low complexity" evidence="1">
    <location>
        <begin position="149"/>
        <end position="168"/>
    </location>
</feature>
<feature type="region of interest" description="Disordered" evidence="1">
    <location>
        <begin position="269"/>
        <end position="297"/>
    </location>
</feature>
<feature type="compositionally biased region" description="Low complexity" evidence="1">
    <location>
        <begin position="468"/>
        <end position="480"/>
    </location>
</feature>
<feature type="compositionally biased region" description="Pro residues" evidence="1">
    <location>
        <begin position="481"/>
        <end position="494"/>
    </location>
</feature>